<evidence type="ECO:0000313" key="9">
    <source>
        <dbReference type="Proteomes" id="UP000075243"/>
    </source>
</evidence>
<keyword evidence="4" id="KW-0255">Endonuclease</keyword>
<dbReference type="InterPro" id="IPR043502">
    <property type="entry name" value="DNA/RNA_pol_sf"/>
</dbReference>
<dbReference type="InterPro" id="IPR041373">
    <property type="entry name" value="RT_RNaseH"/>
</dbReference>
<proteinExistence type="predicted"/>
<accession>A0A151RLP7</accession>
<keyword evidence="2" id="KW-0548">Nucleotidyltransferase</keyword>
<keyword evidence="3" id="KW-0540">Nuclease</keyword>
<evidence type="ECO:0000259" key="7">
    <source>
        <dbReference type="Pfam" id="PF17917"/>
    </source>
</evidence>
<dbReference type="InterPro" id="IPR050951">
    <property type="entry name" value="Retrovirus_Pol_polyprotein"/>
</dbReference>
<keyword evidence="9" id="KW-1185">Reference proteome</keyword>
<keyword evidence="6" id="KW-0695">RNA-directed DNA polymerase</keyword>
<dbReference type="Pfam" id="PF17917">
    <property type="entry name" value="RT_RNaseH"/>
    <property type="match status" value="1"/>
</dbReference>
<evidence type="ECO:0000256" key="3">
    <source>
        <dbReference type="ARBA" id="ARBA00022722"/>
    </source>
</evidence>
<dbReference type="AlphaFoldDB" id="A0A151RLP7"/>
<evidence type="ECO:0000256" key="5">
    <source>
        <dbReference type="ARBA" id="ARBA00022801"/>
    </source>
</evidence>
<organism evidence="8 9">
    <name type="scientific">Cajanus cajan</name>
    <name type="common">Pigeon pea</name>
    <name type="synonym">Cajanus indicus</name>
    <dbReference type="NCBI Taxonomy" id="3821"/>
    <lineage>
        <taxon>Eukaryota</taxon>
        <taxon>Viridiplantae</taxon>
        <taxon>Streptophyta</taxon>
        <taxon>Embryophyta</taxon>
        <taxon>Tracheophyta</taxon>
        <taxon>Spermatophyta</taxon>
        <taxon>Magnoliopsida</taxon>
        <taxon>eudicotyledons</taxon>
        <taxon>Gunneridae</taxon>
        <taxon>Pentapetalae</taxon>
        <taxon>rosids</taxon>
        <taxon>fabids</taxon>
        <taxon>Fabales</taxon>
        <taxon>Fabaceae</taxon>
        <taxon>Papilionoideae</taxon>
        <taxon>50 kb inversion clade</taxon>
        <taxon>NPAAA clade</taxon>
        <taxon>indigoferoid/millettioid clade</taxon>
        <taxon>Phaseoleae</taxon>
        <taxon>Cajanus</taxon>
    </lineage>
</organism>
<evidence type="ECO:0000313" key="8">
    <source>
        <dbReference type="EMBL" id="KYP43385.1"/>
    </source>
</evidence>
<dbReference type="SUPFAM" id="SSF56672">
    <property type="entry name" value="DNA/RNA polymerases"/>
    <property type="match status" value="1"/>
</dbReference>
<dbReference type="GO" id="GO:0016787">
    <property type="term" value="F:hydrolase activity"/>
    <property type="evidence" value="ECO:0007669"/>
    <property type="project" value="UniProtKB-KW"/>
</dbReference>
<evidence type="ECO:0000256" key="4">
    <source>
        <dbReference type="ARBA" id="ARBA00022759"/>
    </source>
</evidence>
<protein>
    <submittedName>
        <fullName evidence="8">Retrovirus-related Pol polyprotein from transposon 17.6</fullName>
    </submittedName>
</protein>
<dbReference type="Gramene" id="C.cajan_33638.t">
    <property type="protein sequence ID" value="C.cajan_33638.t.cds1"/>
    <property type="gene ID" value="C.cajan_33638"/>
</dbReference>
<gene>
    <name evidence="8" type="ORF">KK1_035158</name>
</gene>
<reference evidence="8" key="1">
    <citation type="journal article" date="2012" name="Nat. Biotechnol.">
        <title>Draft genome sequence of pigeonpea (Cajanus cajan), an orphan legume crop of resource-poor farmers.</title>
        <authorList>
            <person name="Varshney R.K."/>
            <person name="Chen W."/>
            <person name="Li Y."/>
            <person name="Bharti A.K."/>
            <person name="Saxena R.K."/>
            <person name="Schlueter J.A."/>
            <person name="Donoghue M.T."/>
            <person name="Azam S."/>
            <person name="Fan G."/>
            <person name="Whaley A.M."/>
            <person name="Farmer A.D."/>
            <person name="Sheridan J."/>
            <person name="Iwata A."/>
            <person name="Tuteja R."/>
            <person name="Penmetsa R.V."/>
            <person name="Wu W."/>
            <person name="Upadhyaya H.D."/>
            <person name="Yang S.P."/>
            <person name="Shah T."/>
            <person name="Saxena K.B."/>
            <person name="Michael T."/>
            <person name="McCombie W.R."/>
            <person name="Yang B."/>
            <person name="Zhang G."/>
            <person name="Yang H."/>
            <person name="Wang J."/>
            <person name="Spillane C."/>
            <person name="Cook D.R."/>
            <person name="May G.D."/>
            <person name="Xu X."/>
            <person name="Jackson S.A."/>
        </authorList>
    </citation>
    <scope>NUCLEOTIDE SEQUENCE [LARGE SCALE GENOMIC DNA]</scope>
</reference>
<dbReference type="PANTHER" id="PTHR37984:SF5">
    <property type="entry name" value="PROTEIN NYNRIN-LIKE"/>
    <property type="match status" value="1"/>
</dbReference>
<dbReference type="PANTHER" id="PTHR37984">
    <property type="entry name" value="PROTEIN CBG26694"/>
    <property type="match status" value="1"/>
</dbReference>
<dbReference type="FunFam" id="3.30.70.270:FF:000020">
    <property type="entry name" value="Transposon Tf2-6 polyprotein-like Protein"/>
    <property type="match status" value="1"/>
</dbReference>
<feature type="domain" description="Reverse transcriptase RNase H-like" evidence="7">
    <location>
        <begin position="95"/>
        <end position="194"/>
    </location>
</feature>
<dbReference type="InterPro" id="IPR043128">
    <property type="entry name" value="Rev_trsase/Diguanyl_cyclase"/>
</dbReference>
<keyword evidence="1" id="KW-0808">Transferase</keyword>
<evidence type="ECO:0000256" key="2">
    <source>
        <dbReference type="ARBA" id="ARBA00022695"/>
    </source>
</evidence>
<evidence type="ECO:0000256" key="6">
    <source>
        <dbReference type="ARBA" id="ARBA00022918"/>
    </source>
</evidence>
<dbReference type="EMBL" id="KQ483668">
    <property type="protein sequence ID" value="KYP43385.1"/>
    <property type="molecule type" value="Genomic_DNA"/>
</dbReference>
<dbReference type="Proteomes" id="UP000075243">
    <property type="component" value="Unassembled WGS sequence"/>
</dbReference>
<keyword evidence="5" id="KW-0378">Hydrolase</keyword>
<evidence type="ECO:0000256" key="1">
    <source>
        <dbReference type="ARBA" id="ARBA00022679"/>
    </source>
</evidence>
<dbReference type="Gene3D" id="3.30.70.270">
    <property type="match status" value="1"/>
</dbReference>
<dbReference type="GO" id="GO:0003964">
    <property type="term" value="F:RNA-directed DNA polymerase activity"/>
    <property type="evidence" value="ECO:0007669"/>
    <property type="project" value="UniProtKB-KW"/>
</dbReference>
<name>A0A151RLP7_CAJCA</name>
<dbReference type="CDD" id="cd09274">
    <property type="entry name" value="RNase_HI_RT_Ty3"/>
    <property type="match status" value="1"/>
</dbReference>
<sequence length="196" mass="22930">MFLGHVISVEGIVVDPAKVEAMIQWECPRTAMRIRSFVGLAGYYQRFIEGFSRIVLPLTQLTRKDQPVVWTDAYEQSFQEFKRWLTTSPVLVLPDTSEHFDVFCDASYQGLGCLLMQGGRVVAYASRQLKTYEKNYLTHDLELAAMVFVLKSGNHYLYGAQFSVFSDHKSFKYLFDQKELNMRQKRWMEFLKDFNF</sequence>
<dbReference type="GO" id="GO:0004519">
    <property type="term" value="F:endonuclease activity"/>
    <property type="evidence" value="ECO:0007669"/>
    <property type="project" value="UniProtKB-KW"/>
</dbReference>